<dbReference type="OrthoDB" id="2117453at2759"/>
<feature type="transmembrane region" description="Helical" evidence="1">
    <location>
        <begin position="46"/>
        <end position="65"/>
    </location>
</feature>
<proteinExistence type="predicted"/>
<keyword evidence="1" id="KW-1133">Transmembrane helix</keyword>
<name>A0A3M7MBM5_9PLEO</name>
<feature type="transmembrane region" description="Helical" evidence="1">
    <location>
        <begin position="77"/>
        <end position="101"/>
    </location>
</feature>
<organism evidence="2 3">
    <name type="scientific">Pyrenophora seminiperda CCB06</name>
    <dbReference type="NCBI Taxonomy" id="1302712"/>
    <lineage>
        <taxon>Eukaryota</taxon>
        <taxon>Fungi</taxon>
        <taxon>Dikarya</taxon>
        <taxon>Ascomycota</taxon>
        <taxon>Pezizomycotina</taxon>
        <taxon>Dothideomycetes</taxon>
        <taxon>Pleosporomycetidae</taxon>
        <taxon>Pleosporales</taxon>
        <taxon>Pleosporineae</taxon>
        <taxon>Pleosporaceae</taxon>
        <taxon>Pyrenophora</taxon>
    </lineage>
</organism>
<dbReference type="Proteomes" id="UP000265663">
    <property type="component" value="Unassembled WGS sequence"/>
</dbReference>
<gene>
    <name evidence="2" type="ORF">GMOD_00009274</name>
</gene>
<keyword evidence="1" id="KW-0812">Transmembrane</keyword>
<keyword evidence="3" id="KW-1185">Reference proteome</keyword>
<feature type="transmembrane region" description="Helical" evidence="1">
    <location>
        <begin position="12"/>
        <end position="30"/>
    </location>
</feature>
<keyword evidence="1" id="KW-0472">Membrane</keyword>
<dbReference type="PANTHER" id="PTHR37451:SF4">
    <property type="entry name" value="MARVEL DOMAIN-CONTAINING PROTEIN"/>
    <property type="match status" value="1"/>
</dbReference>
<evidence type="ECO:0000313" key="2">
    <source>
        <dbReference type="EMBL" id="RMZ71916.1"/>
    </source>
</evidence>
<reference evidence="2 3" key="1">
    <citation type="journal article" date="2014" name="PLoS ONE">
        <title>De novo Genome Assembly of the Fungal Plant Pathogen Pyrenophora semeniperda.</title>
        <authorList>
            <person name="Soliai M.M."/>
            <person name="Meyer S.E."/>
            <person name="Udall J.A."/>
            <person name="Elzinga D.E."/>
            <person name="Hermansen R.A."/>
            <person name="Bodily P.M."/>
            <person name="Hart A.A."/>
            <person name="Coleman C.E."/>
        </authorList>
    </citation>
    <scope>NUCLEOTIDE SEQUENCE [LARGE SCALE GENOMIC DNA]</scope>
    <source>
        <strain evidence="2 3">CCB06</strain>
        <tissue evidence="2">Mycelium</tissue>
    </source>
</reference>
<dbReference type="AlphaFoldDB" id="A0A3M7MBM5"/>
<protein>
    <submittedName>
        <fullName evidence="2">MARVEL-like domain</fullName>
    </submittedName>
</protein>
<dbReference type="PANTHER" id="PTHR37451">
    <property type="entry name" value="MARVEL DOMAIN"/>
    <property type="match status" value="1"/>
</dbReference>
<feature type="transmembrane region" description="Helical" evidence="1">
    <location>
        <begin position="121"/>
        <end position="141"/>
    </location>
</feature>
<accession>A0A3M7MBM5</accession>
<sequence>MSHVDAIHSLRISQGIFTAVNLALASYLFHSSTQSTQSTHYPSGDIAVSLAAACASAIGVCCAPVQSNPSPRRSPKLFVAFAIDWVVALINLAALVALALFTTQSYYCSANTCTVMKVNAVFTGFNFTNWAATATFLGMRLSKKAKRVTMVLPSMEKVPY</sequence>
<evidence type="ECO:0000256" key="1">
    <source>
        <dbReference type="SAM" id="Phobius"/>
    </source>
</evidence>
<evidence type="ECO:0000313" key="3">
    <source>
        <dbReference type="Proteomes" id="UP000265663"/>
    </source>
</evidence>
<dbReference type="EMBL" id="KE747828">
    <property type="protein sequence ID" value="RMZ71916.1"/>
    <property type="molecule type" value="Genomic_DNA"/>
</dbReference>